<proteinExistence type="predicted"/>
<dbReference type="InterPro" id="IPR029024">
    <property type="entry name" value="TerB-like"/>
</dbReference>
<sequence>MFDAKKLLDAMMSASQAPTQGGGQGGLGGLLGNVLGQLQQGGAAQPGQPAQPPGGGLGDLIGSVLGQAKQGLQGAGQQVNQATGAGDALGQMLGQLTGGQGGGDLLARAKDMLNQNQLAGGAALGSLAGLFLGSKAGRGLAVDAAKLGGLALVGGLAYQAWQNYQQGKPLVNIPGMGASVAEAPVESPFGTTGDAGQDNATSLLLIRSMIAAASADGVVDDAERAHITGNLQQLGANPEAAQFLDQQFANPASAADLAAGAGSPEIAAQVYTAARLTIDPDEPTETAFLQELAGALQLDPQLVANIDAAAESVKVQQVA</sequence>
<evidence type="ECO:0000313" key="2">
    <source>
        <dbReference type="EMBL" id="PSC03440.1"/>
    </source>
</evidence>
<dbReference type="OrthoDB" id="5459344at2"/>
<name>A0A2T1HP53_9HYPH</name>
<dbReference type="EMBL" id="PVZS01000025">
    <property type="protein sequence ID" value="PSC03440.1"/>
    <property type="molecule type" value="Genomic_DNA"/>
</dbReference>
<evidence type="ECO:0000256" key="1">
    <source>
        <dbReference type="SAM" id="MobiDB-lite"/>
    </source>
</evidence>
<feature type="region of interest" description="Disordered" evidence="1">
    <location>
        <begin position="40"/>
        <end position="59"/>
    </location>
</feature>
<protein>
    <submittedName>
        <fullName evidence="2">DUF533 domain-containing protein</fullName>
    </submittedName>
</protein>
<dbReference type="AlphaFoldDB" id="A0A2T1HP53"/>
<organism evidence="2 3">
    <name type="scientific">Alsobacter soli</name>
    <dbReference type="NCBI Taxonomy" id="2109933"/>
    <lineage>
        <taxon>Bacteria</taxon>
        <taxon>Pseudomonadati</taxon>
        <taxon>Pseudomonadota</taxon>
        <taxon>Alphaproteobacteria</taxon>
        <taxon>Hyphomicrobiales</taxon>
        <taxon>Alsobacteraceae</taxon>
        <taxon>Alsobacter</taxon>
    </lineage>
</organism>
<keyword evidence="3" id="KW-1185">Reference proteome</keyword>
<dbReference type="CDD" id="cd07178">
    <property type="entry name" value="terB_like_YebE"/>
    <property type="match status" value="1"/>
</dbReference>
<dbReference type="InterPro" id="IPR007486">
    <property type="entry name" value="YebE"/>
</dbReference>
<gene>
    <name evidence="2" type="ORF">SLNSH_18800</name>
</gene>
<dbReference type="RefSeq" id="WP_106338717.1">
    <property type="nucleotide sequence ID" value="NZ_PVZS01000025.1"/>
</dbReference>
<dbReference type="Proteomes" id="UP000239772">
    <property type="component" value="Unassembled WGS sequence"/>
</dbReference>
<comment type="caution">
    <text evidence="2">The sequence shown here is derived from an EMBL/GenBank/DDBJ whole genome shotgun (WGS) entry which is preliminary data.</text>
</comment>
<dbReference type="Gene3D" id="1.10.3680.10">
    <property type="entry name" value="TerB-like"/>
    <property type="match status" value="1"/>
</dbReference>
<dbReference type="Pfam" id="PF04391">
    <property type="entry name" value="DUF533"/>
    <property type="match status" value="1"/>
</dbReference>
<dbReference type="SUPFAM" id="SSF158682">
    <property type="entry name" value="TerB-like"/>
    <property type="match status" value="1"/>
</dbReference>
<accession>A0A2T1HP53</accession>
<reference evidence="3" key="1">
    <citation type="submission" date="2018-03" db="EMBL/GenBank/DDBJ databases">
        <authorList>
            <person name="Sun L."/>
            <person name="Liu H."/>
            <person name="Chen W."/>
            <person name="Huang K."/>
            <person name="Liu W."/>
            <person name="Gao X."/>
        </authorList>
    </citation>
    <scope>NUCLEOTIDE SEQUENCE [LARGE SCALE GENOMIC DNA]</scope>
    <source>
        <strain evidence="3">SH9</strain>
    </source>
</reference>
<evidence type="ECO:0000313" key="3">
    <source>
        <dbReference type="Proteomes" id="UP000239772"/>
    </source>
</evidence>